<dbReference type="Proteomes" id="UP000259211">
    <property type="component" value="Unassembled WGS sequence"/>
</dbReference>
<evidence type="ECO:0000256" key="3">
    <source>
        <dbReference type="ARBA" id="ARBA00022989"/>
    </source>
</evidence>
<dbReference type="GO" id="GO:0030416">
    <property type="term" value="P:methylamine metabolic process"/>
    <property type="evidence" value="ECO:0007669"/>
    <property type="project" value="InterPro"/>
</dbReference>
<keyword evidence="4" id="KW-0472">Membrane</keyword>
<dbReference type="RefSeq" id="WP_036975369.1">
    <property type="nucleotide sequence ID" value="NZ_CABKSM010000001.1"/>
</dbReference>
<keyword evidence="2" id="KW-0812">Transmembrane</keyword>
<gene>
    <name evidence="5" type="ORF">CHT91_02725</name>
</gene>
<dbReference type="OrthoDB" id="5422529at2"/>
<evidence type="ECO:0000256" key="2">
    <source>
        <dbReference type="ARBA" id="ARBA00022692"/>
    </source>
</evidence>
<protein>
    <submittedName>
        <fullName evidence="5">Conjugal transfer protein TraL</fullName>
    </submittedName>
</protein>
<dbReference type="EMBL" id="NOWI01000002">
    <property type="protein sequence ID" value="RFT46481.1"/>
    <property type="molecule type" value="Genomic_DNA"/>
</dbReference>
<comment type="subcellular location">
    <subcellularLocation>
        <location evidence="1">Membrane</location>
        <topology evidence="1">Multi-pass membrane protein</topology>
    </subcellularLocation>
</comment>
<name>A0A1B3Q1V4_9ACTN</name>
<evidence type="ECO:0000256" key="4">
    <source>
        <dbReference type="ARBA" id="ARBA00023136"/>
    </source>
</evidence>
<dbReference type="InterPro" id="IPR009908">
    <property type="entry name" value="Methylamine_util_MauE"/>
</dbReference>
<reference evidence="5 6" key="1">
    <citation type="submission" date="2017-07" db="EMBL/GenBank/DDBJ databases">
        <authorList>
            <person name="Sun Z.S."/>
            <person name="Albrecht U."/>
            <person name="Echele G."/>
            <person name="Lee C.C."/>
        </authorList>
    </citation>
    <scope>NUCLEOTIDE SEQUENCE [LARGE SCALE GENOMIC DNA]</scope>
    <source>
        <strain evidence="5 6">P16-029</strain>
    </source>
</reference>
<organism evidence="5 6">
    <name type="scientific">Cutibacterium avidum</name>
    <dbReference type="NCBI Taxonomy" id="33010"/>
    <lineage>
        <taxon>Bacteria</taxon>
        <taxon>Bacillati</taxon>
        <taxon>Actinomycetota</taxon>
        <taxon>Actinomycetes</taxon>
        <taxon>Propionibacteriales</taxon>
        <taxon>Propionibacteriaceae</taxon>
        <taxon>Cutibacterium</taxon>
    </lineage>
</organism>
<evidence type="ECO:0000313" key="6">
    <source>
        <dbReference type="Proteomes" id="UP000259211"/>
    </source>
</evidence>
<sequence length="167" mass="18287">MAAMDSQPSSRSAKVRDWVGFLARIILGGTLLVAGIIKATDIDSTTWSVRTYQIVPWDFAPVVGWAMPILEIIVGLMLVFGIATRWSGLLGTLAMVVFIIGISSVWARHISLDCGCFGNGGPVERSWAHTQRTYALDILRDLGLALCGVWLVVRPRTALCVDRWINS</sequence>
<dbReference type="STRING" id="33010.BFS79_11430"/>
<dbReference type="AlphaFoldDB" id="A0A1B3Q1V4"/>
<keyword evidence="3" id="KW-1133">Transmembrane helix</keyword>
<dbReference type="GO" id="GO:0016020">
    <property type="term" value="C:membrane"/>
    <property type="evidence" value="ECO:0007669"/>
    <property type="project" value="UniProtKB-SubCell"/>
</dbReference>
<dbReference type="Pfam" id="PF07291">
    <property type="entry name" value="MauE"/>
    <property type="match status" value="1"/>
</dbReference>
<accession>A0A1B3Q1V4</accession>
<proteinExistence type="predicted"/>
<comment type="caution">
    <text evidence="5">The sequence shown here is derived from an EMBL/GenBank/DDBJ whole genome shotgun (WGS) entry which is preliminary data.</text>
</comment>
<evidence type="ECO:0000256" key="1">
    <source>
        <dbReference type="ARBA" id="ARBA00004141"/>
    </source>
</evidence>
<evidence type="ECO:0000313" key="5">
    <source>
        <dbReference type="EMBL" id="RFT46481.1"/>
    </source>
</evidence>